<protein>
    <submittedName>
        <fullName evidence="1">Uncharacterized protein</fullName>
    </submittedName>
</protein>
<dbReference type="Proteomes" id="UP001172102">
    <property type="component" value="Unassembled WGS sequence"/>
</dbReference>
<dbReference type="EMBL" id="JAUKUA010000006">
    <property type="protein sequence ID" value="KAK0708618.1"/>
    <property type="molecule type" value="Genomic_DNA"/>
</dbReference>
<evidence type="ECO:0000313" key="1">
    <source>
        <dbReference type="EMBL" id="KAK0708618.1"/>
    </source>
</evidence>
<proteinExistence type="predicted"/>
<gene>
    <name evidence="1" type="ORF">B0H67DRAFT_345231</name>
</gene>
<accession>A0AA40DQS3</accession>
<comment type="caution">
    <text evidence="1">The sequence shown here is derived from an EMBL/GenBank/DDBJ whole genome shotgun (WGS) entry which is preliminary data.</text>
</comment>
<evidence type="ECO:0000313" key="2">
    <source>
        <dbReference type="Proteomes" id="UP001172102"/>
    </source>
</evidence>
<sequence>MSMNALSPVFAAQYSFCLDFFFYTRAHDHGHLFPCNASYTSFGRRRHWCWFSRHHHSHVPSFWSKNDGMGRGRRDISLAGQPKFSTKKKHKNSHVQLAQRFCTLLVSRNLDQLGFLSLALSSIPRTLVDTAWTRGASVIPHYGTAFWRTARILWDCLTFIIWRVRLLGHEKQRIHKTGLGRWKNWSRPLSTYTYDFHADACLLGDCPFFSFCCDLQYRPAFSV</sequence>
<organism evidence="1 2">
    <name type="scientific">Lasiosphaeris hirsuta</name>
    <dbReference type="NCBI Taxonomy" id="260670"/>
    <lineage>
        <taxon>Eukaryota</taxon>
        <taxon>Fungi</taxon>
        <taxon>Dikarya</taxon>
        <taxon>Ascomycota</taxon>
        <taxon>Pezizomycotina</taxon>
        <taxon>Sordariomycetes</taxon>
        <taxon>Sordariomycetidae</taxon>
        <taxon>Sordariales</taxon>
        <taxon>Lasiosphaeriaceae</taxon>
        <taxon>Lasiosphaeris</taxon>
    </lineage>
</organism>
<keyword evidence="2" id="KW-1185">Reference proteome</keyword>
<dbReference type="AlphaFoldDB" id="A0AA40DQS3"/>
<reference evidence="1" key="1">
    <citation type="submission" date="2023-06" db="EMBL/GenBank/DDBJ databases">
        <title>Genome-scale phylogeny and comparative genomics of the fungal order Sordariales.</title>
        <authorList>
            <consortium name="Lawrence Berkeley National Laboratory"/>
            <person name="Hensen N."/>
            <person name="Bonometti L."/>
            <person name="Westerberg I."/>
            <person name="Brannstrom I.O."/>
            <person name="Guillou S."/>
            <person name="Cros-Aarteil S."/>
            <person name="Calhoun S."/>
            <person name="Haridas S."/>
            <person name="Kuo A."/>
            <person name="Mondo S."/>
            <person name="Pangilinan J."/>
            <person name="Riley R."/>
            <person name="Labutti K."/>
            <person name="Andreopoulos B."/>
            <person name="Lipzen A."/>
            <person name="Chen C."/>
            <person name="Yanf M."/>
            <person name="Daum C."/>
            <person name="Ng V."/>
            <person name="Clum A."/>
            <person name="Steindorff A."/>
            <person name="Ohm R."/>
            <person name="Martin F."/>
            <person name="Silar P."/>
            <person name="Natvig D."/>
            <person name="Lalanne C."/>
            <person name="Gautier V."/>
            <person name="Ament-Velasquez S.L."/>
            <person name="Kruys A."/>
            <person name="Hutchinson M.I."/>
            <person name="Powell A.J."/>
            <person name="Barry K."/>
            <person name="Miller A.N."/>
            <person name="Grigoriev I.V."/>
            <person name="Debuchy R."/>
            <person name="Gladieux P."/>
            <person name="Thoren M.H."/>
            <person name="Johannesson H."/>
        </authorList>
    </citation>
    <scope>NUCLEOTIDE SEQUENCE</scope>
    <source>
        <strain evidence="1">SMH4607-1</strain>
    </source>
</reference>
<name>A0AA40DQS3_9PEZI</name>